<feature type="domain" description="Heterokaryon incompatibility" evidence="2">
    <location>
        <begin position="138"/>
        <end position="217"/>
    </location>
</feature>
<reference evidence="3 4" key="1">
    <citation type="submission" date="2016-04" db="EMBL/GenBank/DDBJ databases">
        <title>A degradative enzymes factory behind the ericoid mycorrhizal symbiosis.</title>
        <authorList>
            <consortium name="DOE Joint Genome Institute"/>
            <person name="Martino E."/>
            <person name="Morin E."/>
            <person name="Grelet G."/>
            <person name="Kuo A."/>
            <person name="Kohler A."/>
            <person name="Daghino S."/>
            <person name="Barry K."/>
            <person name="Choi C."/>
            <person name="Cichocki N."/>
            <person name="Clum A."/>
            <person name="Copeland A."/>
            <person name="Hainaut M."/>
            <person name="Haridas S."/>
            <person name="Labutti K."/>
            <person name="Lindquist E."/>
            <person name="Lipzen A."/>
            <person name="Khouja H.-R."/>
            <person name="Murat C."/>
            <person name="Ohm R."/>
            <person name="Olson A."/>
            <person name="Spatafora J."/>
            <person name="Veneault-Fourrey C."/>
            <person name="Henrissat B."/>
            <person name="Grigoriev I."/>
            <person name="Martin F."/>
            <person name="Perotto S."/>
        </authorList>
    </citation>
    <scope>NUCLEOTIDE SEQUENCE [LARGE SCALE GENOMIC DNA]</scope>
    <source>
        <strain evidence="3 4">F</strain>
    </source>
</reference>
<dbReference type="PANTHER" id="PTHR24148:SF64">
    <property type="entry name" value="HETEROKARYON INCOMPATIBILITY DOMAIN-CONTAINING PROTEIN"/>
    <property type="match status" value="1"/>
</dbReference>
<dbReference type="EMBL" id="KZ613956">
    <property type="protein sequence ID" value="PMD33464.1"/>
    <property type="molecule type" value="Genomic_DNA"/>
</dbReference>
<evidence type="ECO:0000313" key="4">
    <source>
        <dbReference type="Proteomes" id="UP000235786"/>
    </source>
</evidence>
<protein>
    <submittedName>
        <fullName evidence="3">HET-domain-containing protein</fullName>
    </submittedName>
</protein>
<evidence type="ECO:0000259" key="2">
    <source>
        <dbReference type="Pfam" id="PF06985"/>
    </source>
</evidence>
<dbReference type="Proteomes" id="UP000235786">
    <property type="component" value="Unassembled WGS sequence"/>
</dbReference>
<evidence type="ECO:0000256" key="1">
    <source>
        <dbReference type="SAM" id="MobiDB-lite"/>
    </source>
</evidence>
<gene>
    <name evidence="3" type="ORF">L207DRAFT_639567</name>
</gene>
<feature type="region of interest" description="Disordered" evidence="1">
    <location>
        <begin position="1"/>
        <end position="73"/>
    </location>
</feature>
<feature type="compositionally biased region" description="Basic and acidic residues" evidence="1">
    <location>
        <begin position="54"/>
        <end position="66"/>
    </location>
</feature>
<evidence type="ECO:0000313" key="3">
    <source>
        <dbReference type="EMBL" id="PMD33464.1"/>
    </source>
</evidence>
<dbReference type="InterPro" id="IPR010730">
    <property type="entry name" value="HET"/>
</dbReference>
<dbReference type="InterPro" id="IPR052895">
    <property type="entry name" value="HetReg/Transcr_Mod"/>
</dbReference>
<dbReference type="Pfam" id="PF06985">
    <property type="entry name" value="HET"/>
    <property type="match status" value="1"/>
</dbReference>
<organism evidence="3 4">
    <name type="scientific">Hyaloscypha variabilis (strain UAMH 11265 / GT02V1 / F)</name>
    <name type="common">Meliniomyces variabilis</name>
    <dbReference type="NCBI Taxonomy" id="1149755"/>
    <lineage>
        <taxon>Eukaryota</taxon>
        <taxon>Fungi</taxon>
        <taxon>Dikarya</taxon>
        <taxon>Ascomycota</taxon>
        <taxon>Pezizomycotina</taxon>
        <taxon>Leotiomycetes</taxon>
        <taxon>Helotiales</taxon>
        <taxon>Hyaloscyphaceae</taxon>
        <taxon>Hyaloscypha</taxon>
        <taxon>Hyaloscypha variabilis</taxon>
    </lineage>
</organism>
<dbReference type="OrthoDB" id="3600004at2759"/>
<feature type="compositionally biased region" description="Polar residues" evidence="1">
    <location>
        <begin position="28"/>
        <end position="53"/>
    </location>
</feature>
<sequence length="217" mass="24894">MEPYDYQPLVDIPDTEVSPAPPFEEAASQPSTDENRSAPTSPTLSGVQYSNTVEHQEETLGKDVAETRSSFSSEDDERGWILHSVGKESNRGPSHQRYMIRVLILFPGREPDPICCELSHTYISNRQQEPQPERCQPYEALSYIWEDQSQTLDILVSGKHLEVTLNLESALRHLRQTNKPRFLWVDAVCINQKNIEERNAQVLRMNLIYEQARQVVV</sequence>
<keyword evidence="4" id="KW-1185">Reference proteome</keyword>
<accession>A0A2J6R4L0</accession>
<proteinExistence type="predicted"/>
<dbReference type="PANTHER" id="PTHR24148">
    <property type="entry name" value="ANKYRIN REPEAT DOMAIN-CONTAINING PROTEIN 39 HOMOLOG-RELATED"/>
    <property type="match status" value="1"/>
</dbReference>
<dbReference type="STRING" id="1149755.A0A2J6R4L0"/>
<name>A0A2J6R4L0_HYAVF</name>
<dbReference type="AlphaFoldDB" id="A0A2J6R4L0"/>